<evidence type="ECO:0000313" key="3">
    <source>
        <dbReference type="Proteomes" id="UP001428341"/>
    </source>
</evidence>
<protein>
    <submittedName>
        <fullName evidence="2">Uncharacterized protein</fullName>
    </submittedName>
</protein>
<reference evidence="2 3" key="1">
    <citation type="submission" date="2024-05" db="EMBL/GenBank/DDBJ databases">
        <title>Haplotype-resolved chromosome-level genome assembly of Huyou (Citrus changshanensis).</title>
        <authorList>
            <person name="Miao C."/>
            <person name="Chen W."/>
            <person name="Wu Y."/>
            <person name="Wang L."/>
            <person name="Zhao S."/>
            <person name="Grierson D."/>
            <person name="Xu C."/>
            <person name="Chen K."/>
        </authorList>
    </citation>
    <scope>NUCLEOTIDE SEQUENCE [LARGE SCALE GENOMIC DNA]</scope>
    <source>
        <strain evidence="2">01-14</strain>
        <tissue evidence="2">Leaf</tissue>
    </source>
</reference>
<feature type="transmembrane region" description="Helical" evidence="1">
    <location>
        <begin position="32"/>
        <end position="51"/>
    </location>
</feature>
<keyword evidence="1" id="KW-0812">Transmembrane</keyword>
<keyword evidence="1" id="KW-1133">Transmembrane helix</keyword>
<sequence length="82" mass="9376">MRISHLRAKFTGFFPLLKNFNFSFSASVCTSYSFRVVIVVCIGTILCMFVLPISSEDLSLCSLLWNACYMVILGIYLYTMMH</sequence>
<dbReference type="EMBL" id="JBCGBO010000002">
    <property type="protein sequence ID" value="KAK9223491.1"/>
    <property type="molecule type" value="Genomic_DNA"/>
</dbReference>
<keyword evidence="1" id="KW-0472">Membrane</keyword>
<comment type="caution">
    <text evidence="2">The sequence shown here is derived from an EMBL/GenBank/DDBJ whole genome shotgun (WGS) entry which is preliminary data.</text>
</comment>
<evidence type="ECO:0000256" key="1">
    <source>
        <dbReference type="SAM" id="Phobius"/>
    </source>
</evidence>
<feature type="transmembrane region" description="Helical" evidence="1">
    <location>
        <begin position="63"/>
        <end position="81"/>
    </location>
</feature>
<dbReference type="AlphaFoldDB" id="A0AAP0MWZ4"/>
<accession>A0AAP0MWZ4</accession>
<gene>
    <name evidence="2" type="ORF">WN944_011935</name>
</gene>
<proteinExistence type="predicted"/>
<keyword evidence="3" id="KW-1185">Reference proteome</keyword>
<organism evidence="2 3">
    <name type="scientific">Citrus x changshan-huyou</name>
    <dbReference type="NCBI Taxonomy" id="2935761"/>
    <lineage>
        <taxon>Eukaryota</taxon>
        <taxon>Viridiplantae</taxon>
        <taxon>Streptophyta</taxon>
        <taxon>Embryophyta</taxon>
        <taxon>Tracheophyta</taxon>
        <taxon>Spermatophyta</taxon>
        <taxon>Magnoliopsida</taxon>
        <taxon>eudicotyledons</taxon>
        <taxon>Gunneridae</taxon>
        <taxon>Pentapetalae</taxon>
        <taxon>rosids</taxon>
        <taxon>malvids</taxon>
        <taxon>Sapindales</taxon>
        <taxon>Rutaceae</taxon>
        <taxon>Aurantioideae</taxon>
        <taxon>Citrus</taxon>
    </lineage>
</organism>
<evidence type="ECO:0000313" key="2">
    <source>
        <dbReference type="EMBL" id="KAK9223491.1"/>
    </source>
</evidence>
<dbReference type="Proteomes" id="UP001428341">
    <property type="component" value="Unassembled WGS sequence"/>
</dbReference>
<name>A0AAP0MWZ4_9ROSI</name>